<feature type="region of interest" description="Disordered" evidence="1">
    <location>
        <begin position="168"/>
        <end position="247"/>
    </location>
</feature>
<sequence>MKEYGSNVQKLADYLVSIPERDKRTLQAHVLVELMRQIHPNMRDGQDYSQKLWDDLYIMTNFKLDIDSPFPPPSPDAVGKKPLRVPYTQEHIRYKQYGKNLLLLVEKAIACTDREEKFAFISYLIRQMRTFYNTWNKDNPEDNVVFTQLDEISQGRLKEELAYLRQNGLVDSTPRDKGTHVERYQRNLQNNRGSYQSHNRDRSNNNNNRNNNGNSNNNNNNSNNNGGGRSNNNNNNKFRNNKNNRRR</sequence>
<evidence type="ECO:0008006" key="4">
    <source>
        <dbReference type="Google" id="ProtNLM"/>
    </source>
</evidence>
<evidence type="ECO:0000256" key="1">
    <source>
        <dbReference type="SAM" id="MobiDB-lite"/>
    </source>
</evidence>
<dbReference type="AlphaFoldDB" id="A0A7W6EPN0"/>
<feature type="compositionally biased region" description="Polar residues" evidence="1">
    <location>
        <begin position="186"/>
        <end position="197"/>
    </location>
</feature>
<evidence type="ECO:0000313" key="3">
    <source>
        <dbReference type="Proteomes" id="UP000541352"/>
    </source>
</evidence>
<dbReference type="Pfam" id="PF14123">
    <property type="entry name" value="DUF4290"/>
    <property type="match status" value="1"/>
</dbReference>
<keyword evidence="3" id="KW-1185">Reference proteome</keyword>
<name>A0A7W6EPN0_9BACT</name>
<proteinExistence type="predicted"/>
<organism evidence="2 3">
    <name type="scientific">Runella defluvii</name>
    <dbReference type="NCBI Taxonomy" id="370973"/>
    <lineage>
        <taxon>Bacteria</taxon>
        <taxon>Pseudomonadati</taxon>
        <taxon>Bacteroidota</taxon>
        <taxon>Cytophagia</taxon>
        <taxon>Cytophagales</taxon>
        <taxon>Spirosomataceae</taxon>
        <taxon>Runella</taxon>
    </lineage>
</organism>
<feature type="compositionally biased region" description="Low complexity" evidence="1">
    <location>
        <begin position="204"/>
        <end position="238"/>
    </location>
</feature>
<dbReference type="Proteomes" id="UP000541352">
    <property type="component" value="Unassembled WGS sequence"/>
</dbReference>
<accession>A0A7W6EPN0</accession>
<evidence type="ECO:0000313" key="2">
    <source>
        <dbReference type="EMBL" id="MBB3837795.1"/>
    </source>
</evidence>
<dbReference type="EMBL" id="JACIBY010000003">
    <property type="protein sequence ID" value="MBB3837795.1"/>
    <property type="molecule type" value="Genomic_DNA"/>
</dbReference>
<dbReference type="InterPro" id="IPR025632">
    <property type="entry name" value="DUF4290"/>
</dbReference>
<gene>
    <name evidence="2" type="ORF">FHS57_001792</name>
</gene>
<protein>
    <recommendedName>
        <fullName evidence="4">DUF4290 domain-containing protein</fullName>
    </recommendedName>
</protein>
<feature type="compositionally biased region" description="Basic and acidic residues" evidence="1">
    <location>
        <begin position="173"/>
        <end position="185"/>
    </location>
</feature>
<reference evidence="2 3" key="1">
    <citation type="submission" date="2020-08" db="EMBL/GenBank/DDBJ databases">
        <title>Genomic Encyclopedia of Type Strains, Phase IV (KMG-IV): sequencing the most valuable type-strain genomes for metagenomic binning, comparative biology and taxonomic classification.</title>
        <authorList>
            <person name="Goeker M."/>
        </authorList>
    </citation>
    <scope>NUCLEOTIDE SEQUENCE [LARGE SCALE GENOMIC DNA]</scope>
    <source>
        <strain evidence="2 3">DSM 17976</strain>
    </source>
</reference>
<dbReference type="RefSeq" id="WP_183972628.1">
    <property type="nucleotide sequence ID" value="NZ_JACIBY010000003.1"/>
</dbReference>
<comment type="caution">
    <text evidence="2">The sequence shown here is derived from an EMBL/GenBank/DDBJ whole genome shotgun (WGS) entry which is preliminary data.</text>
</comment>